<evidence type="ECO:0000256" key="1">
    <source>
        <dbReference type="SAM" id="SignalP"/>
    </source>
</evidence>
<dbReference type="RefSeq" id="WP_068684607.1">
    <property type="nucleotide sequence ID" value="NZ_LYPA01000065.1"/>
</dbReference>
<dbReference type="PANTHER" id="PTHR43649">
    <property type="entry name" value="ARABINOSE-BINDING PROTEIN-RELATED"/>
    <property type="match status" value="1"/>
</dbReference>
<dbReference type="EMBL" id="LYPA01000065">
    <property type="protein sequence ID" value="OBR64187.1"/>
    <property type="molecule type" value="Genomic_DNA"/>
</dbReference>
<accession>A0A1A5YF37</accession>
<dbReference type="GO" id="GO:0035556">
    <property type="term" value="P:intracellular signal transduction"/>
    <property type="evidence" value="ECO:0007669"/>
    <property type="project" value="InterPro"/>
</dbReference>
<dbReference type="Pfam" id="PF01547">
    <property type="entry name" value="SBP_bac_1"/>
    <property type="match status" value="1"/>
</dbReference>
<dbReference type="PROSITE" id="PS50008">
    <property type="entry name" value="PIPLC_Y_DOMAIN"/>
    <property type="match status" value="1"/>
</dbReference>
<keyword evidence="1" id="KW-0732">Signal</keyword>
<feature type="chain" id="PRO_5039552334" description="PI-PLC Y-box domain-containing protein" evidence="1">
    <location>
        <begin position="21"/>
        <end position="511"/>
    </location>
</feature>
<feature type="domain" description="PI-PLC Y-box" evidence="2">
    <location>
        <begin position="390"/>
        <end position="444"/>
    </location>
</feature>
<dbReference type="PANTHER" id="PTHR43649:SF17">
    <property type="entry name" value="ABC TRANSPORTER SOLUTE BINDING PROTEIN-SUGAR TRANSPORT"/>
    <property type="match status" value="1"/>
</dbReference>
<dbReference type="AlphaFoldDB" id="A0A1A5YF37"/>
<dbReference type="Gene3D" id="3.40.190.10">
    <property type="entry name" value="Periplasmic binding protein-like II"/>
    <property type="match status" value="2"/>
</dbReference>
<dbReference type="Pfam" id="PF12010">
    <property type="entry name" value="DUF3502"/>
    <property type="match status" value="1"/>
</dbReference>
<sequence length="511" mass="55145">MNKRTNGMIAVLLAVILVLAACGGNSEGQPSNAGSTGNTDGAAGQTAELKPYELTVAFLSIGQIKDLPEVQAEVNKITQAKINATVKFLPIDIGAWQQQMNLMLAGNEPLDILVTSTGLNFGTQAAKGQLVELDELLEKYGADIQKVVGGDVIKAGSSGGKIYAVPSVRDWAADYGLVMRKDIVDKYQIDVDAIKSLDDMTAVFQTIKDNEPGMAAVLPEGPSFSVIQSIVGSVIDPLGDENGVLVGFDGELKVVNWYETPEYASLVKKARDWYNAGFIPKDISTNQTTSEQLIKANKAFAFMAHMKPGYESKESLLAGTPLVAARISPAISTTSSIANIMFGIARNSKDPERAMMFLNLLYSDAELVNLIDYGIKGKHYEVKEGNIIGFPAGVDSSNATYNPTHGWMWGNQLLSHIWEGDSADLWTKLDEFNNSAVKSKALGFSFTADPVKTEVAAVQNVKDQFKIGLENGTLDPESYLPEYIAKLKSAGMDKIVAEKQKQLDEWAAANK</sequence>
<dbReference type="GO" id="GO:0004435">
    <property type="term" value="F:phosphatidylinositol-4,5-bisphosphate phospholipase C activity"/>
    <property type="evidence" value="ECO:0007669"/>
    <property type="project" value="InterPro"/>
</dbReference>
<name>A0A1A5YF37_9BACL</name>
<evidence type="ECO:0000313" key="4">
    <source>
        <dbReference type="Proteomes" id="UP000092024"/>
    </source>
</evidence>
<dbReference type="PROSITE" id="PS51257">
    <property type="entry name" value="PROKAR_LIPOPROTEIN"/>
    <property type="match status" value="1"/>
</dbReference>
<dbReference type="OrthoDB" id="7936627at2"/>
<comment type="caution">
    <text evidence="3">The sequence shown here is derived from an EMBL/GenBank/DDBJ whole genome shotgun (WGS) entry which is preliminary data.</text>
</comment>
<organism evidence="3 4">
    <name type="scientific">Paenibacillus oryzae</name>
    <dbReference type="NCBI Taxonomy" id="1844972"/>
    <lineage>
        <taxon>Bacteria</taxon>
        <taxon>Bacillati</taxon>
        <taxon>Bacillota</taxon>
        <taxon>Bacilli</taxon>
        <taxon>Bacillales</taxon>
        <taxon>Paenibacillaceae</taxon>
        <taxon>Paenibacillus</taxon>
    </lineage>
</organism>
<evidence type="ECO:0000259" key="2">
    <source>
        <dbReference type="PROSITE" id="PS50008"/>
    </source>
</evidence>
<proteinExistence type="predicted"/>
<dbReference type="InterPro" id="IPR001711">
    <property type="entry name" value="PLipase_C_Pinositol-sp_Y"/>
</dbReference>
<reference evidence="3 4" key="1">
    <citation type="submission" date="2016-05" db="EMBL/GenBank/DDBJ databases">
        <title>Paenibacillus oryzae. sp. nov., isolated from the rice root.</title>
        <authorList>
            <person name="Zhang J."/>
            <person name="Zhang X."/>
        </authorList>
    </citation>
    <scope>NUCLEOTIDE SEQUENCE [LARGE SCALE GENOMIC DNA]</scope>
    <source>
        <strain evidence="3 4">1DrF-4</strain>
    </source>
</reference>
<evidence type="ECO:0000313" key="3">
    <source>
        <dbReference type="EMBL" id="OBR64187.1"/>
    </source>
</evidence>
<dbReference type="Proteomes" id="UP000092024">
    <property type="component" value="Unassembled WGS sequence"/>
</dbReference>
<dbReference type="GO" id="GO:0006629">
    <property type="term" value="P:lipid metabolic process"/>
    <property type="evidence" value="ECO:0007669"/>
    <property type="project" value="InterPro"/>
</dbReference>
<dbReference type="InterPro" id="IPR022627">
    <property type="entry name" value="DUF3502"/>
</dbReference>
<feature type="signal peptide" evidence="1">
    <location>
        <begin position="1"/>
        <end position="20"/>
    </location>
</feature>
<dbReference type="InterPro" id="IPR050490">
    <property type="entry name" value="Bact_solute-bd_prot1"/>
</dbReference>
<keyword evidence="4" id="KW-1185">Reference proteome</keyword>
<protein>
    <recommendedName>
        <fullName evidence="2">PI-PLC Y-box domain-containing protein</fullName>
    </recommendedName>
</protein>
<dbReference type="STRING" id="1844972.A7K91_11690"/>
<dbReference type="InterPro" id="IPR006059">
    <property type="entry name" value="SBP"/>
</dbReference>
<dbReference type="SUPFAM" id="SSF53850">
    <property type="entry name" value="Periplasmic binding protein-like II"/>
    <property type="match status" value="1"/>
</dbReference>
<gene>
    <name evidence="3" type="ORF">A7K91_11690</name>
</gene>